<reference evidence="2" key="4">
    <citation type="submission" date="2024-05" db="EMBL/GenBank/DDBJ databases">
        <authorList>
            <person name="Sun Q."/>
            <person name="Sedlacek I."/>
        </authorList>
    </citation>
    <scope>NUCLEOTIDE SEQUENCE</scope>
    <source>
        <strain evidence="2">CCM 4175</strain>
    </source>
</reference>
<evidence type="ECO:0000313" key="5">
    <source>
        <dbReference type="Proteomes" id="UP000652995"/>
    </source>
</evidence>
<dbReference type="EMBL" id="LT906464">
    <property type="protein sequence ID" value="SNW03054.1"/>
    <property type="molecule type" value="Genomic_DNA"/>
</dbReference>
<dbReference type="Pfam" id="PF11667">
    <property type="entry name" value="DUF3267"/>
    <property type="match status" value="1"/>
</dbReference>
<protein>
    <submittedName>
        <fullName evidence="3">Membrane protein</fullName>
    </submittedName>
</protein>
<keyword evidence="1" id="KW-1133">Transmembrane helix</keyword>
<feature type="transmembrane region" description="Helical" evidence="1">
    <location>
        <begin position="106"/>
        <end position="126"/>
    </location>
</feature>
<feature type="transmembrane region" description="Helical" evidence="1">
    <location>
        <begin position="132"/>
        <end position="154"/>
    </location>
</feature>
<keyword evidence="1" id="KW-0472">Membrane</keyword>
<reference evidence="5" key="3">
    <citation type="journal article" date="2019" name="Int. J. Syst. Evol. Microbiol.">
        <title>The Global Catalogue of Microorganisms (GCM) 10K type strain sequencing project: providing services to taxonomists for standard genome sequencing and annotation.</title>
        <authorList>
            <consortium name="The Broad Institute Genomics Platform"/>
            <consortium name="The Broad Institute Genome Sequencing Center for Infectious Disease"/>
            <person name="Wu L."/>
            <person name="Ma J."/>
        </authorList>
    </citation>
    <scope>NUCLEOTIDE SEQUENCE [LARGE SCALE GENOMIC DNA]</scope>
    <source>
        <strain evidence="5">CCM 4175</strain>
    </source>
</reference>
<dbReference type="InterPro" id="IPR021683">
    <property type="entry name" value="DUF3267"/>
</dbReference>
<evidence type="ECO:0000256" key="1">
    <source>
        <dbReference type="SAM" id="Phobius"/>
    </source>
</evidence>
<dbReference type="Proteomes" id="UP000243706">
    <property type="component" value="Chromosome 1"/>
</dbReference>
<evidence type="ECO:0000313" key="3">
    <source>
        <dbReference type="EMBL" id="SNW03054.1"/>
    </source>
</evidence>
<dbReference type="OrthoDB" id="2360495at2"/>
<proteinExistence type="predicted"/>
<dbReference type="RefSeq" id="WP_095117324.1">
    <property type="nucleotide sequence ID" value="NZ_BMCB01000012.1"/>
</dbReference>
<evidence type="ECO:0000313" key="2">
    <source>
        <dbReference type="EMBL" id="GGA94392.1"/>
    </source>
</evidence>
<keyword evidence="5" id="KW-1185">Reference proteome</keyword>
<reference evidence="2" key="1">
    <citation type="journal article" date="2014" name="Int. J. Syst. Evol. Microbiol.">
        <title>Complete genome of a new Firmicutes species belonging to the dominant human colonic microbiota ('Ruminococcus bicirculans') reveals two chromosomes and a selective capacity to utilize plant glucans.</title>
        <authorList>
            <consortium name="NISC Comparative Sequencing Program"/>
            <person name="Wegmann U."/>
            <person name="Louis P."/>
            <person name="Goesmann A."/>
            <person name="Henrissat B."/>
            <person name="Duncan S.H."/>
            <person name="Flint H.J."/>
        </authorList>
    </citation>
    <scope>NUCLEOTIDE SEQUENCE</scope>
    <source>
        <strain evidence="2">CCM 4175</strain>
    </source>
</reference>
<name>A0A240C4Y9_9STAP</name>
<dbReference type="Proteomes" id="UP000652995">
    <property type="component" value="Unassembled WGS sequence"/>
</dbReference>
<dbReference type="EMBL" id="BMCB01000012">
    <property type="protein sequence ID" value="GGA94392.1"/>
    <property type="molecule type" value="Genomic_DNA"/>
</dbReference>
<gene>
    <name evidence="2" type="ORF">GCM10007183_18240</name>
    <name evidence="3" type="ORF">SAMEA4412661_01404</name>
</gene>
<dbReference type="KEGG" id="smus:C7J88_03720"/>
<keyword evidence="1" id="KW-0812">Transmembrane</keyword>
<organism evidence="3 4">
    <name type="scientific">Staphylococcus muscae</name>
    <dbReference type="NCBI Taxonomy" id="1294"/>
    <lineage>
        <taxon>Bacteria</taxon>
        <taxon>Bacillati</taxon>
        <taxon>Bacillota</taxon>
        <taxon>Bacilli</taxon>
        <taxon>Bacillales</taxon>
        <taxon>Staphylococcaceae</taxon>
        <taxon>Staphylococcus</taxon>
    </lineage>
</organism>
<feature type="transmembrane region" description="Helical" evidence="1">
    <location>
        <begin position="53"/>
        <end position="77"/>
    </location>
</feature>
<sequence>MLNCSRSIDIHSRFGIPRIAFISSVTVVITFLVSFEMFHYYSNVPFTDRHFLIFIISMICLYPLHKLIHVLTVLPYFRYIKIYKLMPKKWVPFYNIFLDKPVHKSYFCICLIAPLIVISILCVIIATKSPHYGHYLMFLLALNAGFSVMDILYLKVILFCKRGQYVEEHVNGFVLLEKNGKSDYMSIG</sequence>
<evidence type="ECO:0000313" key="4">
    <source>
        <dbReference type="Proteomes" id="UP000243706"/>
    </source>
</evidence>
<reference evidence="3 4" key="2">
    <citation type="submission" date="2017-06" db="EMBL/GenBank/DDBJ databases">
        <authorList>
            <consortium name="Pathogen Informatics"/>
        </authorList>
    </citation>
    <scope>NUCLEOTIDE SEQUENCE [LARGE SCALE GENOMIC DNA]</scope>
    <source>
        <strain evidence="3 4">NCTC13833</strain>
    </source>
</reference>
<accession>A0A240C4Y9</accession>
<dbReference type="AlphaFoldDB" id="A0A240C4Y9"/>
<feature type="transmembrane region" description="Helical" evidence="1">
    <location>
        <begin position="20"/>
        <end position="41"/>
    </location>
</feature>